<proteinExistence type="inferred from homology"/>
<keyword evidence="3" id="KW-0378">Hydrolase</keyword>
<evidence type="ECO:0000256" key="4">
    <source>
        <dbReference type="ARBA" id="ARBA00022837"/>
    </source>
</evidence>
<dbReference type="AlphaFoldDB" id="A0A382LV37"/>
<dbReference type="InterPro" id="IPR017850">
    <property type="entry name" value="Alkaline_phosphatase_core_sf"/>
</dbReference>
<dbReference type="SUPFAM" id="SSF53649">
    <property type="entry name" value="Alkaline phosphatase-like"/>
    <property type="match status" value="1"/>
</dbReference>
<dbReference type="InterPro" id="IPR024607">
    <property type="entry name" value="Sulfatase_CS"/>
</dbReference>
<protein>
    <recommendedName>
        <fullName evidence="6">Sulfatase N-terminal domain-containing protein</fullName>
    </recommendedName>
</protein>
<evidence type="ECO:0000256" key="3">
    <source>
        <dbReference type="ARBA" id="ARBA00022801"/>
    </source>
</evidence>
<dbReference type="EMBL" id="UINC01088493">
    <property type="protein sequence ID" value="SVC38771.1"/>
    <property type="molecule type" value="Genomic_DNA"/>
</dbReference>
<comment type="similarity">
    <text evidence="1">Belongs to the sulfatase family.</text>
</comment>
<reference evidence="7" key="1">
    <citation type="submission" date="2018-05" db="EMBL/GenBank/DDBJ databases">
        <authorList>
            <person name="Lanie J.A."/>
            <person name="Ng W.-L."/>
            <person name="Kazmierczak K.M."/>
            <person name="Andrzejewski T.M."/>
            <person name="Davidsen T.M."/>
            <person name="Wayne K.J."/>
            <person name="Tettelin H."/>
            <person name="Glass J.I."/>
            <person name="Rusch D."/>
            <person name="Podicherti R."/>
            <person name="Tsui H.-C.T."/>
            <person name="Winkler M.E."/>
        </authorList>
    </citation>
    <scope>NUCLEOTIDE SEQUENCE</scope>
</reference>
<evidence type="ECO:0000256" key="2">
    <source>
        <dbReference type="ARBA" id="ARBA00022723"/>
    </source>
</evidence>
<feature type="region of interest" description="Disordered" evidence="5">
    <location>
        <begin position="249"/>
        <end position="271"/>
    </location>
</feature>
<dbReference type="InterPro" id="IPR006311">
    <property type="entry name" value="TAT_signal"/>
</dbReference>
<organism evidence="7">
    <name type="scientific">marine metagenome</name>
    <dbReference type="NCBI Taxonomy" id="408172"/>
    <lineage>
        <taxon>unclassified sequences</taxon>
        <taxon>metagenomes</taxon>
        <taxon>ecological metagenomes</taxon>
    </lineage>
</organism>
<feature type="non-terminal residue" evidence="7">
    <location>
        <position position="1"/>
    </location>
</feature>
<evidence type="ECO:0000259" key="6">
    <source>
        <dbReference type="Pfam" id="PF00884"/>
    </source>
</evidence>
<dbReference type="PROSITE" id="PS00149">
    <property type="entry name" value="SULFATASE_2"/>
    <property type="match status" value="1"/>
</dbReference>
<dbReference type="NCBIfam" id="TIGR01409">
    <property type="entry name" value="TAT_signal_seq"/>
    <property type="match status" value="1"/>
</dbReference>
<dbReference type="InterPro" id="IPR019546">
    <property type="entry name" value="TAT_signal_bac_arc"/>
</dbReference>
<accession>A0A382LV37</accession>
<gene>
    <name evidence="7" type="ORF">METZ01_LOCUS291625</name>
</gene>
<dbReference type="InterPro" id="IPR050738">
    <property type="entry name" value="Sulfatase"/>
</dbReference>
<dbReference type="InterPro" id="IPR000917">
    <property type="entry name" value="Sulfatase_N"/>
</dbReference>
<dbReference type="GO" id="GO:0004065">
    <property type="term" value="F:arylsulfatase activity"/>
    <property type="evidence" value="ECO:0007669"/>
    <property type="project" value="TreeGrafter"/>
</dbReference>
<evidence type="ECO:0000256" key="5">
    <source>
        <dbReference type="SAM" id="MobiDB-lite"/>
    </source>
</evidence>
<feature type="domain" description="Sulfatase N-terminal" evidence="6">
    <location>
        <begin position="42"/>
        <end position="361"/>
    </location>
</feature>
<sequence>YRYMKKNITRRQFLATAGIGAATLTVPQIAHSALAGRKRKPPNIILIMSDDVSPDLYGCYGNDSVKTPNIDFMAREGVQFQTAWATAICSPTRAMIMTGRYANQTGFYHNNLYVPQKGETKDLHKYHHSFAKLMKQTGYATAIAGKWHLGKGTPYSEEGGFDEYCLWESIGKIRKLSGNQEYKGGWENDNTTARYWHPGIVQNHKLLDTKPDDFGPDIFTDFICDFVERKKDQPFLAYYPMVAPHGTRVGPSTTPKRGSVGEIQKSTESDENAARFQGMNEYIDVLVGRIIQQVKDLGLLENTIIIYCSDNGSGSTAKSRAVERGCRVPFVAYGGPVKKRGLTAELTDLTDILPTLLDYAGGKLPQDYRVDGASLKPFFTGETDRHRDWIYSTIGT</sequence>
<keyword evidence="4" id="KW-0106">Calcium</keyword>
<evidence type="ECO:0000256" key="1">
    <source>
        <dbReference type="ARBA" id="ARBA00008779"/>
    </source>
</evidence>
<dbReference type="GO" id="GO:0046872">
    <property type="term" value="F:metal ion binding"/>
    <property type="evidence" value="ECO:0007669"/>
    <property type="project" value="UniProtKB-KW"/>
</dbReference>
<dbReference type="PANTHER" id="PTHR42693">
    <property type="entry name" value="ARYLSULFATASE FAMILY MEMBER"/>
    <property type="match status" value="1"/>
</dbReference>
<dbReference type="Pfam" id="PF00884">
    <property type="entry name" value="Sulfatase"/>
    <property type="match status" value="1"/>
</dbReference>
<dbReference type="PROSITE" id="PS51318">
    <property type="entry name" value="TAT"/>
    <property type="match status" value="1"/>
</dbReference>
<dbReference type="PROSITE" id="PS00523">
    <property type="entry name" value="SULFATASE_1"/>
    <property type="match status" value="1"/>
</dbReference>
<feature type="non-terminal residue" evidence="7">
    <location>
        <position position="396"/>
    </location>
</feature>
<dbReference type="Gene3D" id="3.40.720.10">
    <property type="entry name" value="Alkaline Phosphatase, subunit A"/>
    <property type="match status" value="1"/>
</dbReference>
<dbReference type="PANTHER" id="PTHR42693:SF53">
    <property type="entry name" value="ENDO-4-O-SULFATASE"/>
    <property type="match status" value="1"/>
</dbReference>
<evidence type="ECO:0000313" key="7">
    <source>
        <dbReference type="EMBL" id="SVC38771.1"/>
    </source>
</evidence>
<keyword evidence="2" id="KW-0479">Metal-binding</keyword>
<name>A0A382LV37_9ZZZZ</name>